<dbReference type="EMBL" id="CAKXAJ010007487">
    <property type="protein sequence ID" value="CAH2210402.1"/>
    <property type="molecule type" value="Genomic_DNA"/>
</dbReference>
<reference evidence="2" key="1">
    <citation type="submission" date="2022-03" db="EMBL/GenBank/DDBJ databases">
        <authorList>
            <person name="Lindestad O."/>
        </authorList>
    </citation>
    <scope>NUCLEOTIDE SEQUENCE</scope>
</reference>
<feature type="region of interest" description="Disordered" evidence="1">
    <location>
        <begin position="1"/>
        <end position="22"/>
    </location>
</feature>
<dbReference type="Gene3D" id="1.10.167.10">
    <property type="entry name" value="Regulator of G-protein Signalling 4, domain 2"/>
    <property type="match status" value="1"/>
</dbReference>
<dbReference type="AlphaFoldDB" id="A0A8S4QNQ5"/>
<dbReference type="InterPro" id="IPR044926">
    <property type="entry name" value="RGS_subdomain_2"/>
</dbReference>
<evidence type="ECO:0000313" key="3">
    <source>
        <dbReference type="Proteomes" id="UP000838756"/>
    </source>
</evidence>
<comment type="caution">
    <text evidence="2">The sequence shown here is derived from an EMBL/GenBank/DDBJ whole genome shotgun (WGS) entry which is preliminary data.</text>
</comment>
<proteinExistence type="predicted"/>
<name>A0A8S4QNQ5_9NEOP</name>
<gene>
    <name evidence="2" type="primary">jg11774</name>
    <name evidence="2" type="ORF">PAEG_LOCUS2307</name>
</gene>
<protein>
    <submittedName>
        <fullName evidence="2">Jg11774 protein</fullName>
    </submittedName>
</protein>
<accession>A0A8S4QNQ5</accession>
<dbReference type="OrthoDB" id="2272012at2759"/>
<dbReference type="Proteomes" id="UP000838756">
    <property type="component" value="Unassembled WGS sequence"/>
</dbReference>
<feature type="non-terminal residue" evidence="2">
    <location>
        <position position="1"/>
    </location>
</feature>
<sequence length="62" mass="6903">PCADPQRAIISMEEDDSPASDNSTYSGLFSNLRSVRESKARTAVLINWLLGERRYTSQGLVE</sequence>
<keyword evidence="3" id="KW-1185">Reference proteome</keyword>
<evidence type="ECO:0000256" key="1">
    <source>
        <dbReference type="SAM" id="MobiDB-lite"/>
    </source>
</evidence>
<organism evidence="2 3">
    <name type="scientific">Pararge aegeria aegeria</name>
    <dbReference type="NCBI Taxonomy" id="348720"/>
    <lineage>
        <taxon>Eukaryota</taxon>
        <taxon>Metazoa</taxon>
        <taxon>Ecdysozoa</taxon>
        <taxon>Arthropoda</taxon>
        <taxon>Hexapoda</taxon>
        <taxon>Insecta</taxon>
        <taxon>Pterygota</taxon>
        <taxon>Neoptera</taxon>
        <taxon>Endopterygota</taxon>
        <taxon>Lepidoptera</taxon>
        <taxon>Glossata</taxon>
        <taxon>Ditrysia</taxon>
        <taxon>Papilionoidea</taxon>
        <taxon>Nymphalidae</taxon>
        <taxon>Satyrinae</taxon>
        <taxon>Satyrini</taxon>
        <taxon>Parargina</taxon>
        <taxon>Pararge</taxon>
    </lineage>
</organism>
<evidence type="ECO:0000313" key="2">
    <source>
        <dbReference type="EMBL" id="CAH2210402.1"/>
    </source>
</evidence>